<dbReference type="GO" id="GO:0004222">
    <property type="term" value="F:metalloendopeptidase activity"/>
    <property type="evidence" value="ECO:0007669"/>
    <property type="project" value="InterPro"/>
</dbReference>
<dbReference type="EMBL" id="AP017928">
    <property type="protein sequence ID" value="BBA36536.1"/>
    <property type="molecule type" value="Genomic_DNA"/>
</dbReference>
<comment type="similarity">
    <text evidence="6">Belongs to the peptidase M48 family.</text>
</comment>
<keyword evidence="7" id="KW-1133">Transmembrane helix</keyword>
<keyword evidence="2" id="KW-0479">Metal-binding</keyword>
<dbReference type="KEGG" id="mmai:sS8_4606"/>
<keyword evidence="7" id="KW-0812">Transmembrane</keyword>
<dbReference type="Pfam" id="PF01435">
    <property type="entry name" value="Peptidase_M48"/>
    <property type="match status" value="1"/>
</dbReference>
<evidence type="ECO:0000313" key="10">
    <source>
        <dbReference type="Proteomes" id="UP000266313"/>
    </source>
</evidence>
<proteinExistence type="inferred from homology"/>
<feature type="transmembrane region" description="Helical" evidence="7">
    <location>
        <begin position="20"/>
        <end position="42"/>
    </location>
</feature>
<evidence type="ECO:0000256" key="2">
    <source>
        <dbReference type="ARBA" id="ARBA00022723"/>
    </source>
</evidence>
<evidence type="ECO:0000256" key="5">
    <source>
        <dbReference type="ARBA" id="ARBA00023049"/>
    </source>
</evidence>
<comment type="cofactor">
    <cofactor evidence="6">
        <name>Zn(2+)</name>
        <dbReference type="ChEBI" id="CHEBI:29105"/>
    </cofactor>
    <text evidence="6">Binds 1 zinc ion per subunit.</text>
</comment>
<dbReference type="AlphaFoldDB" id="A0A250KYE5"/>
<dbReference type="PANTHER" id="PTHR22726">
    <property type="entry name" value="METALLOENDOPEPTIDASE OMA1"/>
    <property type="match status" value="1"/>
</dbReference>
<dbReference type="InterPro" id="IPR051156">
    <property type="entry name" value="Mito/Outer_Membr_Metalloprot"/>
</dbReference>
<dbReference type="CDD" id="cd07331">
    <property type="entry name" value="M48C_Oma1_like"/>
    <property type="match status" value="1"/>
</dbReference>
<dbReference type="GO" id="GO:0046872">
    <property type="term" value="F:metal ion binding"/>
    <property type="evidence" value="ECO:0007669"/>
    <property type="project" value="UniProtKB-KW"/>
</dbReference>
<evidence type="ECO:0000256" key="7">
    <source>
        <dbReference type="SAM" id="Phobius"/>
    </source>
</evidence>
<sequence>MIVYNPSGSHPESLRNCQVYMKRILLAIFIGLGLSACATSPLGRTQFMMMPEDQMAVMGAQAFVNMKQKLPIDQSPQTNQYVVCVAESIVKEIGGNGGQWEVKVFQDDSPNAFALPGGKIGVHSGILRVARNQDQLAAVIAHEVAHVLSRHSNERASQQLAMQQGLNVIQAITNPTTQTGQMMMGVLGLGAQYGVLMPYGRLQESEADVVGLELMARAGFDPQQSIDLWLNMEQAGGGQPIEFLSTHPSHATRMQELKQHMPKALELHRSAQALGKTPRCGA</sequence>
<evidence type="ECO:0000259" key="8">
    <source>
        <dbReference type="Pfam" id="PF01435"/>
    </source>
</evidence>
<dbReference type="Proteomes" id="UP000266313">
    <property type="component" value="Chromosome"/>
</dbReference>
<evidence type="ECO:0000256" key="6">
    <source>
        <dbReference type="RuleBase" id="RU003983"/>
    </source>
</evidence>
<evidence type="ECO:0000256" key="3">
    <source>
        <dbReference type="ARBA" id="ARBA00022801"/>
    </source>
</evidence>
<dbReference type="Gene3D" id="3.30.2010.10">
    <property type="entry name" value="Metalloproteases ('zincins'), catalytic domain"/>
    <property type="match status" value="1"/>
</dbReference>
<organism evidence="9 10">
    <name type="scientific">Methylocaldum marinum</name>
    <dbReference type="NCBI Taxonomy" id="1432792"/>
    <lineage>
        <taxon>Bacteria</taxon>
        <taxon>Pseudomonadati</taxon>
        <taxon>Pseudomonadota</taxon>
        <taxon>Gammaproteobacteria</taxon>
        <taxon>Methylococcales</taxon>
        <taxon>Methylococcaceae</taxon>
        <taxon>Methylocaldum</taxon>
    </lineage>
</organism>
<keyword evidence="7" id="KW-0472">Membrane</keyword>
<accession>A0A250KYE5</accession>
<keyword evidence="5 6" id="KW-0482">Metalloprotease</keyword>
<dbReference type="GO" id="GO:0051603">
    <property type="term" value="P:proteolysis involved in protein catabolic process"/>
    <property type="evidence" value="ECO:0007669"/>
    <property type="project" value="TreeGrafter"/>
</dbReference>
<keyword evidence="10" id="KW-1185">Reference proteome</keyword>
<keyword evidence="1 6" id="KW-0645">Protease</keyword>
<name>A0A250KYE5_9GAMM</name>
<keyword evidence="3 6" id="KW-0378">Hydrolase</keyword>
<evidence type="ECO:0000256" key="4">
    <source>
        <dbReference type="ARBA" id="ARBA00022833"/>
    </source>
</evidence>
<gene>
    <name evidence="9" type="ORF">sS8_4606</name>
</gene>
<reference evidence="9 10" key="1">
    <citation type="submission" date="2016-12" db="EMBL/GenBank/DDBJ databases">
        <title>Genome sequencing of Methylocaldum marinum.</title>
        <authorList>
            <person name="Takeuchi M."/>
            <person name="Kamagata Y."/>
            <person name="Hiraoka S."/>
            <person name="Oshima K."/>
            <person name="Hattori M."/>
            <person name="Iwasaki W."/>
        </authorList>
    </citation>
    <scope>NUCLEOTIDE SEQUENCE [LARGE SCALE GENOMIC DNA]</scope>
    <source>
        <strain evidence="9 10">S8</strain>
    </source>
</reference>
<evidence type="ECO:0000313" key="9">
    <source>
        <dbReference type="EMBL" id="BBA36536.1"/>
    </source>
</evidence>
<keyword evidence="4 6" id="KW-0862">Zinc</keyword>
<dbReference type="PANTHER" id="PTHR22726:SF24">
    <property type="entry name" value="M48 FAMILY METALLOPEPTIDASE"/>
    <property type="match status" value="1"/>
</dbReference>
<keyword evidence="9" id="KW-0449">Lipoprotein</keyword>
<feature type="domain" description="Peptidase M48" evidence="8">
    <location>
        <begin position="76"/>
        <end position="259"/>
    </location>
</feature>
<protein>
    <submittedName>
        <fullName evidence="9">Putative lipoprotein</fullName>
    </submittedName>
</protein>
<dbReference type="InterPro" id="IPR001915">
    <property type="entry name" value="Peptidase_M48"/>
</dbReference>
<evidence type="ECO:0000256" key="1">
    <source>
        <dbReference type="ARBA" id="ARBA00022670"/>
    </source>
</evidence>
<dbReference type="GO" id="GO:0016020">
    <property type="term" value="C:membrane"/>
    <property type="evidence" value="ECO:0007669"/>
    <property type="project" value="TreeGrafter"/>
</dbReference>